<dbReference type="WBParaSite" id="Csp11.Scaffold629.g13115.t1">
    <property type="protein sequence ID" value="Csp11.Scaffold629.g13115.t1"/>
    <property type="gene ID" value="Csp11.Scaffold629.g13115"/>
</dbReference>
<dbReference type="InterPro" id="IPR013087">
    <property type="entry name" value="Znf_C2H2_type"/>
</dbReference>
<dbReference type="Gene3D" id="3.30.160.60">
    <property type="entry name" value="Classic Zinc Finger"/>
    <property type="match status" value="2"/>
</dbReference>
<dbReference type="GO" id="GO:0005634">
    <property type="term" value="C:nucleus"/>
    <property type="evidence" value="ECO:0007669"/>
    <property type="project" value="UniProtKB-SubCell"/>
</dbReference>
<dbReference type="STRING" id="1561998.A0A1I7TYN7"/>
<dbReference type="SMART" id="SM00355">
    <property type="entry name" value="ZnF_C2H2"/>
    <property type="match status" value="5"/>
</dbReference>
<evidence type="ECO:0000256" key="4">
    <source>
        <dbReference type="ARBA" id="ARBA00022771"/>
    </source>
</evidence>
<dbReference type="Pfam" id="PF00096">
    <property type="entry name" value="zf-C2H2"/>
    <property type="match status" value="2"/>
</dbReference>
<keyword evidence="3" id="KW-0677">Repeat</keyword>
<dbReference type="AlphaFoldDB" id="A0A1I7TYN7"/>
<dbReference type="eggNOG" id="KOG1721">
    <property type="taxonomic scope" value="Eukaryota"/>
</dbReference>
<proteinExistence type="predicted"/>
<evidence type="ECO:0000313" key="10">
    <source>
        <dbReference type="WBParaSite" id="Csp11.Scaffold629.g13115.t1"/>
    </source>
</evidence>
<keyword evidence="6" id="KW-0539">Nucleus</keyword>
<reference evidence="10" key="1">
    <citation type="submission" date="2016-11" db="UniProtKB">
        <authorList>
            <consortium name="WormBaseParasite"/>
        </authorList>
    </citation>
    <scope>IDENTIFICATION</scope>
</reference>
<protein>
    <submittedName>
        <fullName evidence="10">C2H2-type domain-containing protein</fullName>
    </submittedName>
</protein>
<keyword evidence="9" id="KW-1185">Reference proteome</keyword>
<evidence type="ECO:0000256" key="1">
    <source>
        <dbReference type="ARBA" id="ARBA00004123"/>
    </source>
</evidence>
<dbReference type="InterPro" id="IPR036236">
    <property type="entry name" value="Znf_C2H2_sf"/>
</dbReference>
<keyword evidence="2" id="KW-0479">Metal-binding</keyword>
<dbReference type="PANTHER" id="PTHR24394:SF44">
    <property type="entry name" value="ZINC FINGER PROTEIN 271-LIKE"/>
    <property type="match status" value="1"/>
</dbReference>
<dbReference type="PROSITE" id="PS50157">
    <property type="entry name" value="ZINC_FINGER_C2H2_2"/>
    <property type="match status" value="2"/>
</dbReference>
<evidence type="ECO:0000256" key="2">
    <source>
        <dbReference type="ARBA" id="ARBA00022723"/>
    </source>
</evidence>
<dbReference type="PROSITE" id="PS00028">
    <property type="entry name" value="ZINC_FINGER_C2H2_1"/>
    <property type="match status" value="2"/>
</dbReference>
<organism evidence="9 10">
    <name type="scientific">Caenorhabditis tropicalis</name>
    <dbReference type="NCBI Taxonomy" id="1561998"/>
    <lineage>
        <taxon>Eukaryota</taxon>
        <taxon>Metazoa</taxon>
        <taxon>Ecdysozoa</taxon>
        <taxon>Nematoda</taxon>
        <taxon>Chromadorea</taxon>
        <taxon>Rhabditida</taxon>
        <taxon>Rhabditina</taxon>
        <taxon>Rhabditomorpha</taxon>
        <taxon>Rhabditoidea</taxon>
        <taxon>Rhabditidae</taxon>
        <taxon>Peloderinae</taxon>
        <taxon>Caenorhabditis</taxon>
    </lineage>
</organism>
<dbReference type="PANTHER" id="PTHR24394">
    <property type="entry name" value="ZINC FINGER PROTEIN"/>
    <property type="match status" value="1"/>
</dbReference>
<dbReference type="GO" id="GO:0008270">
    <property type="term" value="F:zinc ion binding"/>
    <property type="evidence" value="ECO:0007669"/>
    <property type="project" value="UniProtKB-KW"/>
</dbReference>
<evidence type="ECO:0000256" key="3">
    <source>
        <dbReference type="ARBA" id="ARBA00022737"/>
    </source>
</evidence>
<feature type="domain" description="C2H2-type" evidence="8">
    <location>
        <begin position="256"/>
        <end position="284"/>
    </location>
</feature>
<evidence type="ECO:0000256" key="5">
    <source>
        <dbReference type="ARBA" id="ARBA00022833"/>
    </source>
</evidence>
<keyword evidence="4 7" id="KW-0863">Zinc-finger</keyword>
<dbReference type="Proteomes" id="UP000095282">
    <property type="component" value="Unplaced"/>
</dbReference>
<feature type="domain" description="C2H2-type" evidence="8">
    <location>
        <begin position="5"/>
        <end position="27"/>
    </location>
</feature>
<dbReference type="SUPFAM" id="SSF57667">
    <property type="entry name" value="beta-beta-alpha zinc fingers"/>
    <property type="match status" value="2"/>
</dbReference>
<name>A0A1I7TYN7_9PELO</name>
<evidence type="ECO:0000313" key="9">
    <source>
        <dbReference type="Proteomes" id="UP000095282"/>
    </source>
</evidence>
<comment type="subcellular location">
    <subcellularLocation>
        <location evidence="1">Nucleus</location>
    </subcellularLocation>
</comment>
<evidence type="ECO:0000256" key="7">
    <source>
        <dbReference type="PROSITE-ProRule" id="PRU00042"/>
    </source>
</evidence>
<accession>A0A1I7TYN7</accession>
<dbReference type="GO" id="GO:0000981">
    <property type="term" value="F:DNA-binding transcription factor activity, RNA polymerase II-specific"/>
    <property type="evidence" value="ECO:0007669"/>
    <property type="project" value="TreeGrafter"/>
</dbReference>
<evidence type="ECO:0000256" key="6">
    <source>
        <dbReference type="ARBA" id="ARBA00023242"/>
    </source>
</evidence>
<sequence length="352" mass="41405">MAEEHECLQCQQKFLQPSQLRRHMETHMITGDFLCGLCNCLCNRLPTLDDHWRKACPEFRILFDDEEIKTMSYEDLRETAFRLTLDRYSIEDNCQEPGPSTESKKSKPSICIYCNLHLPSGTLSNHYGVHSNRNSPGELCQNSVVRYICDLCGFGFRFKKSLYAHWRQKCAEISANCPPQGIVLNNRELKKMVQGLVKRAEVEKPHELLYNRGEEEEVDDEDEDDEETKLSFTSRIVPIEGIDYKNWNVENVSDHSKCPDCGRKFHSIERLNRHIEVYHGEEKNSVFCELCQMKFTQRRILLRHLRNSCKAVRVEEPDDKKRLKLSIKDLDKMIENVKPRWKSLFNKKKRKT</sequence>
<evidence type="ECO:0000259" key="8">
    <source>
        <dbReference type="PROSITE" id="PS50157"/>
    </source>
</evidence>
<keyword evidence="5" id="KW-0862">Zinc</keyword>